<protein>
    <submittedName>
        <fullName evidence="2">Uncharacterized protein</fullName>
    </submittedName>
</protein>
<evidence type="ECO:0000256" key="1">
    <source>
        <dbReference type="SAM" id="Phobius"/>
    </source>
</evidence>
<evidence type="ECO:0000313" key="2">
    <source>
        <dbReference type="EMBL" id="CAH1996414.1"/>
    </source>
</evidence>
<keyword evidence="1" id="KW-0812">Transmembrane</keyword>
<name>A0A9P0PRP9_ACAOB</name>
<reference evidence="2" key="1">
    <citation type="submission" date="2022-03" db="EMBL/GenBank/DDBJ databases">
        <authorList>
            <person name="Sayadi A."/>
        </authorList>
    </citation>
    <scope>NUCLEOTIDE SEQUENCE</scope>
</reference>
<sequence>MFGCLHHFLHLNQFVLVGVHLYEVLFGLMSGSVFVSLFLFLLMLSHRASCFYKMYGEWAECIPIS</sequence>
<dbReference type="Proteomes" id="UP001152888">
    <property type="component" value="Unassembled WGS sequence"/>
</dbReference>
<evidence type="ECO:0000313" key="3">
    <source>
        <dbReference type="Proteomes" id="UP001152888"/>
    </source>
</evidence>
<accession>A0A9P0PRP9</accession>
<gene>
    <name evidence="2" type="ORF">ACAOBT_LOCUS23199</name>
</gene>
<proteinExistence type="predicted"/>
<dbReference type="EMBL" id="CAKOFQ010007259">
    <property type="protein sequence ID" value="CAH1996414.1"/>
    <property type="molecule type" value="Genomic_DNA"/>
</dbReference>
<organism evidence="2 3">
    <name type="scientific">Acanthoscelides obtectus</name>
    <name type="common">Bean weevil</name>
    <name type="synonym">Bruchus obtectus</name>
    <dbReference type="NCBI Taxonomy" id="200917"/>
    <lineage>
        <taxon>Eukaryota</taxon>
        <taxon>Metazoa</taxon>
        <taxon>Ecdysozoa</taxon>
        <taxon>Arthropoda</taxon>
        <taxon>Hexapoda</taxon>
        <taxon>Insecta</taxon>
        <taxon>Pterygota</taxon>
        <taxon>Neoptera</taxon>
        <taxon>Endopterygota</taxon>
        <taxon>Coleoptera</taxon>
        <taxon>Polyphaga</taxon>
        <taxon>Cucujiformia</taxon>
        <taxon>Chrysomeloidea</taxon>
        <taxon>Chrysomelidae</taxon>
        <taxon>Bruchinae</taxon>
        <taxon>Bruchini</taxon>
        <taxon>Acanthoscelides</taxon>
    </lineage>
</organism>
<keyword evidence="1" id="KW-0472">Membrane</keyword>
<dbReference type="AlphaFoldDB" id="A0A9P0PRP9"/>
<keyword evidence="1" id="KW-1133">Transmembrane helix</keyword>
<feature type="transmembrane region" description="Helical" evidence="1">
    <location>
        <begin position="20"/>
        <end position="44"/>
    </location>
</feature>
<keyword evidence="3" id="KW-1185">Reference proteome</keyword>
<comment type="caution">
    <text evidence="2">The sequence shown here is derived from an EMBL/GenBank/DDBJ whole genome shotgun (WGS) entry which is preliminary data.</text>
</comment>